<dbReference type="InterPro" id="IPR013083">
    <property type="entry name" value="Znf_RING/FYVE/PHD"/>
</dbReference>
<reference evidence="2" key="1">
    <citation type="submission" date="2023-10" db="EMBL/GenBank/DDBJ databases">
        <authorList>
            <person name="Chen Y."/>
            <person name="Shah S."/>
            <person name="Dougan E. K."/>
            <person name="Thang M."/>
            <person name="Chan C."/>
        </authorList>
    </citation>
    <scope>NUCLEOTIDE SEQUENCE [LARGE SCALE GENOMIC DNA]</scope>
</reference>
<dbReference type="Proteomes" id="UP001189429">
    <property type="component" value="Unassembled WGS sequence"/>
</dbReference>
<evidence type="ECO:0008006" key="4">
    <source>
        <dbReference type="Google" id="ProtNLM"/>
    </source>
</evidence>
<dbReference type="SUPFAM" id="SSF57850">
    <property type="entry name" value="RING/U-box"/>
    <property type="match status" value="1"/>
</dbReference>
<feature type="region of interest" description="Disordered" evidence="1">
    <location>
        <begin position="30"/>
        <end position="67"/>
    </location>
</feature>
<evidence type="ECO:0000313" key="2">
    <source>
        <dbReference type="EMBL" id="CAK0859462.1"/>
    </source>
</evidence>
<organism evidence="2 3">
    <name type="scientific">Prorocentrum cordatum</name>
    <dbReference type="NCBI Taxonomy" id="2364126"/>
    <lineage>
        <taxon>Eukaryota</taxon>
        <taxon>Sar</taxon>
        <taxon>Alveolata</taxon>
        <taxon>Dinophyceae</taxon>
        <taxon>Prorocentrales</taxon>
        <taxon>Prorocentraceae</taxon>
        <taxon>Prorocentrum</taxon>
    </lineage>
</organism>
<dbReference type="EMBL" id="CAUYUJ010015904">
    <property type="protein sequence ID" value="CAK0859462.1"/>
    <property type="molecule type" value="Genomic_DNA"/>
</dbReference>
<protein>
    <recommendedName>
        <fullName evidence="4">RING-type domain-containing protein</fullName>
    </recommendedName>
</protein>
<gene>
    <name evidence="2" type="ORF">PCOR1329_LOCUS48818</name>
</gene>
<proteinExistence type="predicted"/>
<dbReference type="Gene3D" id="3.30.40.10">
    <property type="entry name" value="Zinc/RING finger domain, C3HC4 (zinc finger)"/>
    <property type="match status" value="1"/>
</dbReference>
<sequence>MFHVDCCDQWLGRSKRCPLCMQNIDEMAEAPEKWRASARSAASRTPTDPAHALAAPAGDSGRKGSGASLSASVLLWRTRSIVEKTSTAPDLRAPLQRPPLGSARGWVGEGAPAQRA</sequence>
<name>A0ABN9UK90_9DINO</name>
<feature type="region of interest" description="Disordered" evidence="1">
    <location>
        <begin position="86"/>
        <end position="116"/>
    </location>
</feature>
<evidence type="ECO:0000313" key="3">
    <source>
        <dbReference type="Proteomes" id="UP001189429"/>
    </source>
</evidence>
<keyword evidence="3" id="KW-1185">Reference proteome</keyword>
<comment type="caution">
    <text evidence="2">The sequence shown here is derived from an EMBL/GenBank/DDBJ whole genome shotgun (WGS) entry which is preliminary data.</text>
</comment>
<accession>A0ABN9UK90</accession>
<evidence type="ECO:0000256" key="1">
    <source>
        <dbReference type="SAM" id="MobiDB-lite"/>
    </source>
</evidence>